<dbReference type="AlphaFoldDB" id="A0A1Y2E3G7"/>
<sequence>MLDSGAWTERWGLFSSSRSFLRSTLYQYSRPRQRAGWASWRTARKMGLMGSLIPLTQVRGPRRGLLVLQSLLMGFEKVSRTRCLELERRQVLPDVPSMATCSIFPTFHNYFAFAYQLSLLIWPRRSIYCHMQPSPTLWFHLWNVRDLRRSE</sequence>
<gene>
    <name evidence="1" type="ORF">BCR38DRAFT_168605</name>
</gene>
<keyword evidence="2" id="KW-1185">Reference proteome</keyword>
<dbReference type="Proteomes" id="UP000193689">
    <property type="component" value="Unassembled WGS sequence"/>
</dbReference>
<organism evidence="1 2">
    <name type="scientific">Pseudomassariella vexata</name>
    <dbReference type="NCBI Taxonomy" id="1141098"/>
    <lineage>
        <taxon>Eukaryota</taxon>
        <taxon>Fungi</taxon>
        <taxon>Dikarya</taxon>
        <taxon>Ascomycota</taxon>
        <taxon>Pezizomycotina</taxon>
        <taxon>Sordariomycetes</taxon>
        <taxon>Xylariomycetidae</taxon>
        <taxon>Amphisphaeriales</taxon>
        <taxon>Pseudomassariaceae</taxon>
        <taxon>Pseudomassariella</taxon>
    </lineage>
</organism>
<evidence type="ECO:0000313" key="1">
    <source>
        <dbReference type="EMBL" id="ORY65904.1"/>
    </source>
</evidence>
<dbReference type="InParanoid" id="A0A1Y2E3G7"/>
<dbReference type="RefSeq" id="XP_040716868.1">
    <property type="nucleotide sequence ID" value="XM_040853835.1"/>
</dbReference>
<protein>
    <submittedName>
        <fullName evidence="1">Uncharacterized protein</fullName>
    </submittedName>
</protein>
<dbReference type="GeneID" id="63770047"/>
<comment type="caution">
    <text evidence="1">The sequence shown here is derived from an EMBL/GenBank/DDBJ whole genome shotgun (WGS) entry which is preliminary data.</text>
</comment>
<dbReference type="EMBL" id="MCFJ01000005">
    <property type="protein sequence ID" value="ORY65904.1"/>
    <property type="molecule type" value="Genomic_DNA"/>
</dbReference>
<evidence type="ECO:0000313" key="2">
    <source>
        <dbReference type="Proteomes" id="UP000193689"/>
    </source>
</evidence>
<proteinExistence type="predicted"/>
<name>A0A1Y2E3G7_9PEZI</name>
<reference evidence="1 2" key="1">
    <citation type="submission" date="2016-07" db="EMBL/GenBank/DDBJ databases">
        <title>Pervasive Adenine N6-methylation of Active Genes in Fungi.</title>
        <authorList>
            <consortium name="DOE Joint Genome Institute"/>
            <person name="Mondo S.J."/>
            <person name="Dannebaum R.O."/>
            <person name="Kuo R.C."/>
            <person name="Labutti K."/>
            <person name="Haridas S."/>
            <person name="Kuo A."/>
            <person name="Salamov A."/>
            <person name="Ahrendt S.R."/>
            <person name="Lipzen A."/>
            <person name="Sullivan W."/>
            <person name="Andreopoulos W.B."/>
            <person name="Clum A."/>
            <person name="Lindquist E."/>
            <person name="Daum C."/>
            <person name="Ramamoorthy G.K."/>
            <person name="Gryganskyi A."/>
            <person name="Culley D."/>
            <person name="Magnuson J.K."/>
            <person name="James T.Y."/>
            <person name="O'Malley M.A."/>
            <person name="Stajich J.E."/>
            <person name="Spatafora J.W."/>
            <person name="Visel A."/>
            <person name="Grigoriev I.V."/>
        </authorList>
    </citation>
    <scope>NUCLEOTIDE SEQUENCE [LARGE SCALE GENOMIC DNA]</scope>
    <source>
        <strain evidence="1 2">CBS 129021</strain>
    </source>
</reference>
<accession>A0A1Y2E3G7</accession>